<protein>
    <submittedName>
        <fullName evidence="5">S-adenosylmethionine:tRNA ribosyltransferase-isomerase</fullName>
    </submittedName>
</protein>
<evidence type="ECO:0000313" key="5">
    <source>
        <dbReference type="EMBL" id="NNF05899.1"/>
    </source>
</evidence>
<keyword evidence="2 5" id="KW-0808">Transferase</keyword>
<dbReference type="EMBL" id="JABDJR010000150">
    <property type="protein sequence ID" value="NNF05899.1"/>
    <property type="molecule type" value="Genomic_DNA"/>
</dbReference>
<sequence>MRLDDFDYNLPEELIAQTPLEKRDASRLMVIHRDRGTIDHRHMTDLPEYLHAGDLLVTNDTQVVPCRLLG</sequence>
<dbReference type="Proteomes" id="UP000547674">
    <property type="component" value="Unassembled WGS sequence"/>
</dbReference>
<organism evidence="5 6">
    <name type="scientific">Eiseniibacteriota bacterium</name>
    <dbReference type="NCBI Taxonomy" id="2212470"/>
    <lineage>
        <taxon>Bacteria</taxon>
        <taxon>Candidatus Eiseniibacteriota</taxon>
    </lineage>
</organism>
<dbReference type="GO" id="GO:0051075">
    <property type="term" value="F:S-adenosylmethionine:tRNA ribosyltransferase-isomerase activity"/>
    <property type="evidence" value="ECO:0007669"/>
    <property type="project" value="TreeGrafter"/>
</dbReference>
<evidence type="ECO:0000256" key="4">
    <source>
        <dbReference type="ARBA" id="ARBA00022785"/>
    </source>
</evidence>
<gene>
    <name evidence="5" type="ORF">HKN21_04000</name>
</gene>
<keyword evidence="4" id="KW-0671">Queuosine biosynthesis</keyword>
<accession>A0A7Y2H1B9</accession>
<dbReference type="PANTHER" id="PTHR30307">
    <property type="entry name" value="S-ADENOSYLMETHIONINE:TRNA RIBOSYLTRANSFERASE-ISOMERASE"/>
    <property type="match status" value="1"/>
</dbReference>
<keyword evidence="3" id="KW-0949">S-adenosyl-L-methionine</keyword>
<proteinExistence type="predicted"/>
<evidence type="ECO:0000256" key="2">
    <source>
        <dbReference type="ARBA" id="ARBA00022679"/>
    </source>
</evidence>
<dbReference type="AlphaFoldDB" id="A0A7Y2H1B9"/>
<comment type="caution">
    <text evidence="5">The sequence shown here is derived from an EMBL/GenBank/DDBJ whole genome shotgun (WGS) entry which is preliminary data.</text>
</comment>
<dbReference type="InterPro" id="IPR003699">
    <property type="entry name" value="QueA"/>
</dbReference>
<keyword evidence="5" id="KW-0413">Isomerase</keyword>
<dbReference type="InterPro" id="IPR042118">
    <property type="entry name" value="QueA_dom1"/>
</dbReference>
<keyword evidence="1" id="KW-0963">Cytoplasm</keyword>
<feature type="non-terminal residue" evidence="5">
    <location>
        <position position="70"/>
    </location>
</feature>
<dbReference type="InterPro" id="IPR036100">
    <property type="entry name" value="QueA_sf"/>
</dbReference>
<evidence type="ECO:0000256" key="3">
    <source>
        <dbReference type="ARBA" id="ARBA00022691"/>
    </source>
</evidence>
<evidence type="ECO:0000313" key="6">
    <source>
        <dbReference type="Proteomes" id="UP000547674"/>
    </source>
</evidence>
<evidence type="ECO:0000256" key="1">
    <source>
        <dbReference type="ARBA" id="ARBA00022490"/>
    </source>
</evidence>
<dbReference type="Pfam" id="PF02547">
    <property type="entry name" value="Queuosine_synth"/>
    <property type="match status" value="1"/>
</dbReference>
<dbReference type="SUPFAM" id="SSF111337">
    <property type="entry name" value="QueA-like"/>
    <property type="match status" value="1"/>
</dbReference>
<reference evidence="5 6" key="1">
    <citation type="submission" date="2020-03" db="EMBL/GenBank/DDBJ databases">
        <title>Metabolic flexibility allows generalist bacteria to become dominant in a frequently disturbed ecosystem.</title>
        <authorList>
            <person name="Chen Y.-J."/>
            <person name="Leung P.M."/>
            <person name="Bay S.K."/>
            <person name="Hugenholtz P."/>
            <person name="Kessler A.J."/>
            <person name="Shelley G."/>
            <person name="Waite D.W."/>
            <person name="Cook P.L."/>
            <person name="Greening C."/>
        </authorList>
    </citation>
    <scope>NUCLEOTIDE SEQUENCE [LARGE SCALE GENOMIC DNA]</scope>
    <source>
        <strain evidence="5">SS_bin_28</strain>
    </source>
</reference>
<name>A0A7Y2H1B9_UNCEI</name>
<dbReference type="GO" id="GO:0008616">
    <property type="term" value="P:tRNA queuosine(34) biosynthetic process"/>
    <property type="evidence" value="ECO:0007669"/>
    <property type="project" value="UniProtKB-KW"/>
</dbReference>
<dbReference type="PANTHER" id="PTHR30307:SF0">
    <property type="entry name" value="S-ADENOSYLMETHIONINE:TRNA RIBOSYLTRANSFERASE-ISOMERASE"/>
    <property type="match status" value="1"/>
</dbReference>
<dbReference type="Gene3D" id="3.40.1780.10">
    <property type="entry name" value="QueA-like"/>
    <property type="match status" value="1"/>
</dbReference>